<proteinExistence type="predicted"/>
<organism evidence="2 3">
    <name type="scientific">Candidatus Taenaricola geysiri</name>
    <dbReference type="NCBI Taxonomy" id="1974752"/>
    <lineage>
        <taxon>Bacteria</taxon>
        <taxon>Pseudomonadati</taxon>
        <taxon>Candidatus Omnitrophota</taxon>
        <taxon>Candidatus Taenaricola</taxon>
    </lineage>
</organism>
<reference evidence="2 3" key="1">
    <citation type="submission" date="2017-09" db="EMBL/GenBank/DDBJ databases">
        <title>Depth-based differentiation of microbial function through sediment-hosted aquifers and enrichment of novel symbionts in the deep terrestrial subsurface.</title>
        <authorList>
            <person name="Probst A.J."/>
            <person name="Ladd B."/>
            <person name="Jarett J.K."/>
            <person name="Geller-Mcgrath D.E."/>
            <person name="Sieber C.M."/>
            <person name="Emerson J.B."/>
            <person name="Anantharaman K."/>
            <person name="Thomas B.C."/>
            <person name="Malmstrom R."/>
            <person name="Stieglmeier M."/>
            <person name="Klingl A."/>
            <person name="Woyke T."/>
            <person name="Ryan C.M."/>
            <person name="Banfield J.F."/>
        </authorList>
    </citation>
    <scope>NUCLEOTIDE SEQUENCE [LARGE SCALE GENOMIC DNA]</scope>
    <source>
        <strain evidence="2">CG12_big_fil_rev_8_21_14_0_65_43_15</strain>
    </source>
</reference>
<feature type="transmembrane region" description="Helical" evidence="1">
    <location>
        <begin position="49"/>
        <end position="69"/>
    </location>
</feature>
<evidence type="ECO:0000256" key="1">
    <source>
        <dbReference type="SAM" id="Phobius"/>
    </source>
</evidence>
<evidence type="ECO:0000313" key="3">
    <source>
        <dbReference type="Proteomes" id="UP000231267"/>
    </source>
</evidence>
<dbReference type="AlphaFoldDB" id="A0A2J0LJ69"/>
<evidence type="ECO:0000313" key="2">
    <source>
        <dbReference type="EMBL" id="PIW66090.1"/>
    </source>
</evidence>
<keyword evidence="1" id="KW-0812">Transmembrane</keyword>
<evidence type="ECO:0008006" key="4">
    <source>
        <dbReference type="Google" id="ProtNLM"/>
    </source>
</evidence>
<sequence length="79" mass="9225">GKINGWLIIKDFFKIFIASVIMGCVIFFLRERFYFGLENAVASVKAIRLMMLLTAGILAYVFSAYMLKIEQVKWILRKR</sequence>
<accession>A0A2J0LJ69</accession>
<keyword evidence="1" id="KW-0472">Membrane</keyword>
<gene>
    <name evidence="2" type="ORF">COW11_05140</name>
</gene>
<name>A0A2J0LJ69_9BACT</name>
<protein>
    <recommendedName>
        <fullName evidence="4">Lipid II flippase MurJ</fullName>
    </recommendedName>
</protein>
<keyword evidence="1" id="KW-1133">Transmembrane helix</keyword>
<dbReference type="EMBL" id="PFGP01000120">
    <property type="protein sequence ID" value="PIW66090.1"/>
    <property type="molecule type" value="Genomic_DNA"/>
</dbReference>
<dbReference type="Proteomes" id="UP000231267">
    <property type="component" value="Unassembled WGS sequence"/>
</dbReference>
<feature type="transmembrane region" description="Helical" evidence="1">
    <location>
        <begin position="12"/>
        <end position="29"/>
    </location>
</feature>
<comment type="caution">
    <text evidence="2">The sequence shown here is derived from an EMBL/GenBank/DDBJ whole genome shotgun (WGS) entry which is preliminary data.</text>
</comment>
<feature type="non-terminal residue" evidence="2">
    <location>
        <position position="1"/>
    </location>
</feature>